<evidence type="ECO:0000256" key="16">
    <source>
        <dbReference type="PROSITE-ProRule" id="PRU00209"/>
    </source>
</evidence>
<evidence type="ECO:0000256" key="9">
    <source>
        <dbReference type="ARBA" id="ARBA00022840"/>
    </source>
</evidence>
<comment type="subcellular location">
    <subcellularLocation>
        <location evidence="1 15">Cytoplasm</location>
    </subcellularLocation>
</comment>
<dbReference type="SUPFAM" id="SSF54991">
    <property type="entry name" value="Anticodon-binding domain of PheRS"/>
    <property type="match status" value="1"/>
</dbReference>
<feature type="binding site" evidence="15">
    <location>
        <position position="460"/>
    </location>
    <ligand>
        <name>Mg(2+)</name>
        <dbReference type="ChEBI" id="CHEBI:18420"/>
        <note>shared with alpha subunit</note>
    </ligand>
</feature>
<feature type="binding site" evidence="15">
    <location>
        <position position="466"/>
    </location>
    <ligand>
        <name>Mg(2+)</name>
        <dbReference type="ChEBI" id="CHEBI:18420"/>
        <note>shared with alpha subunit</note>
    </ligand>
</feature>
<dbReference type="InterPro" id="IPR020825">
    <property type="entry name" value="Phe-tRNA_synthase-like_B3/B4"/>
</dbReference>
<gene>
    <name evidence="15" type="primary">pheT</name>
    <name evidence="20" type="ORF">DEACI_0608</name>
    <name evidence="21" type="ORF">DEACI_2418</name>
</gene>
<keyword evidence="5 16" id="KW-0820">tRNA-binding</keyword>
<dbReference type="InterPro" id="IPR002547">
    <property type="entry name" value="tRNA-bd_dom"/>
</dbReference>
<dbReference type="HAMAP" id="MF_00283">
    <property type="entry name" value="Phe_tRNA_synth_beta1"/>
    <property type="match status" value="1"/>
</dbReference>
<dbReference type="SMART" id="SM00874">
    <property type="entry name" value="B5"/>
    <property type="match status" value="1"/>
</dbReference>
<evidence type="ECO:0000313" key="21">
    <source>
        <dbReference type="EMBL" id="CEJ07946.1"/>
    </source>
</evidence>
<comment type="cofactor">
    <cofactor evidence="15">
        <name>Mg(2+)</name>
        <dbReference type="ChEBI" id="CHEBI:18420"/>
    </cofactor>
    <text evidence="15">Binds 2 magnesium ions per tetramer.</text>
</comment>
<dbReference type="InterPro" id="IPR036690">
    <property type="entry name" value="Fdx_antiC-bd_sf"/>
</dbReference>
<feature type="binding site" evidence="15">
    <location>
        <position position="469"/>
    </location>
    <ligand>
        <name>Mg(2+)</name>
        <dbReference type="ChEBI" id="CHEBI:18420"/>
        <note>shared with alpha subunit</note>
    </ligand>
</feature>
<dbReference type="SUPFAM" id="SSF55681">
    <property type="entry name" value="Class II aaRS and biotin synthetases"/>
    <property type="match status" value="1"/>
</dbReference>
<comment type="subunit">
    <text evidence="3 15">Tetramer of two alpha and two beta subunits.</text>
</comment>
<evidence type="ECO:0000256" key="4">
    <source>
        <dbReference type="ARBA" id="ARBA00022490"/>
    </source>
</evidence>
<dbReference type="SUPFAM" id="SSF56037">
    <property type="entry name" value="PheT/TilS domain"/>
    <property type="match status" value="1"/>
</dbReference>
<dbReference type="Pfam" id="PF03483">
    <property type="entry name" value="B3_4"/>
    <property type="match status" value="1"/>
</dbReference>
<dbReference type="SUPFAM" id="SSF50249">
    <property type="entry name" value="Nucleic acid-binding proteins"/>
    <property type="match status" value="1"/>
</dbReference>
<dbReference type="GO" id="GO:0006432">
    <property type="term" value="P:phenylalanyl-tRNA aminoacylation"/>
    <property type="evidence" value="ECO:0007669"/>
    <property type="project" value="UniProtKB-UniRule"/>
</dbReference>
<keyword evidence="6 15" id="KW-0436">Ligase</keyword>
<name>A0A8S0WEA0_9FIRM</name>
<feature type="binding site" evidence="15">
    <location>
        <position position="470"/>
    </location>
    <ligand>
        <name>Mg(2+)</name>
        <dbReference type="ChEBI" id="CHEBI:18420"/>
        <note>shared with alpha subunit</note>
    </ligand>
</feature>
<keyword evidence="4 15" id="KW-0963">Cytoplasm</keyword>
<dbReference type="PROSITE" id="PS51447">
    <property type="entry name" value="FDX_ACB"/>
    <property type="match status" value="1"/>
</dbReference>
<dbReference type="CDD" id="cd02796">
    <property type="entry name" value="tRNA_bind_bactPheRS"/>
    <property type="match status" value="1"/>
</dbReference>
<dbReference type="GO" id="GO:0000049">
    <property type="term" value="F:tRNA binding"/>
    <property type="evidence" value="ECO:0007669"/>
    <property type="project" value="UniProtKB-UniRule"/>
</dbReference>
<dbReference type="InterPro" id="IPR004532">
    <property type="entry name" value="Phe-tRNA-ligase_IIc_bsu_bact"/>
</dbReference>
<dbReference type="EC" id="6.1.1.20" evidence="15"/>
<reference evidence="21" key="1">
    <citation type="submission" date="2014-11" db="EMBL/GenBank/DDBJ databases">
        <authorList>
            <person name="Hornung B.V."/>
        </authorList>
    </citation>
    <scope>NUCLEOTIDE SEQUENCE</scope>
    <source>
        <strain evidence="21">INE</strain>
    </source>
</reference>
<dbReference type="PANTHER" id="PTHR10947:SF0">
    <property type="entry name" value="PHENYLALANINE--TRNA LIGASE BETA SUBUNIT"/>
    <property type="match status" value="1"/>
</dbReference>
<dbReference type="InterPro" id="IPR045864">
    <property type="entry name" value="aa-tRNA-synth_II/BPL/LPL"/>
</dbReference>
<keyword evidence="10 15" id="KW-0460">Magnesium</keyword>
<keyword evidence="7 15" id="KW-0479">Metal-binding</keyword>
<dbReference type="InterPro" id="IPR012340">
    <property type="entry name" value="NA-bd_OB-fold"/>
</dbReference>
<organism evidence="20">
    <name type="scientific">Acididesulfobacillus acetoxydans</name>
    <dbReference type="NCBI Taxonomy" id="1561005"/>
    <lineage>
        <taxon>Bacteria</taxon>
        <taxon>Bacillati</taxon>
        <taxon>Bacillota</taxon>
        <taxon>Clostridia</taxon>
        <taxon>Eubacteriales</taxon>
        <taxon>Peptococcaceae</taxon>
        <taxon>Acididesulfobacillus</taxon>
    </lineage>
</organism>
<dbReference type="Gene3D" id="3.30.56.10">
    <property type="match status" value="2"/>
</dbReference>
<dbReference type="EMBL" id="CDGJ01000071">
    <property type="protein sequence ID" value="CEJ07946.1"/>
    <property type="molecule type" value="Genomic_DNA"/>
</dbReference>
<dbReference type="SMART" id="SM00896">
    <property type="entry name" value="FDX-ACB"/>
    <property type="match status" value="1"/>
</dbReference>
<dbReference type="PROSITE" id="PS50886">
    <property type="entry name" value="TRBD"/>
    <property type="match status" value="1"/>
</dbReference>
<dbReference type="InterPro" id="IPR045060">
    <property type="entry name" value="Phe-tRNA-ligase_IIc_bsu"/>
</dbReference>
<dbReference type="Proteomes" id="UP000836597">
    <property type="component" value="Chromosome"/>
</dbReference>
<keyword evidence="11 16" id="KW-0694">RNA-binding</keyword>
<dbReference type="Proteomes" id="UP001071230">
    <property type="component" value="Unassembled WGS sequence"/>
</dbReference>
<dbReference type="GO" id="GO:0016740">
    <property type="term" value="F:transferase activity"/>
    <property type="evidence" value="ECO:0007669"/>
    <property type="project" value="UniProtKB-ARBA"/>
</dbReference>
<dbReference type="Pfam" id="PF03484">
    <property type="entry name" value="B5"/>
    <property type="match status" value="1"/>
</dbReference>
<dbReference type="InterPro" id="IPR005121">
    <property type="entry name" value="Fdx_antiC-bd"/>
</dbReference>
<feature type="domain" description="TRNA-binding" evidence="17">
    <location>
        <begin position="39"/>
        <end position="153"/>
    </location>
</feature>
<dbReference type="GO" id="GO:0005524">
    <property type="term" value="F:ATP binding"/>
    <property type="evidence" value="ECO:0007669"/>
    <property type="project" value="UniProtKB-UniRule"/>
</dbReference>
<keyword evidence="12 15" id="KW-0648">Protein biosynthesis</keyword>
<evidence type="ECO:0000256" key="14">
    <source>
        <dbReference type="ARBA" id="ARBA00049255"/>
    </source>
</evidence>
<dbReference type="Gene3D" id="3.30.70.380">
    <property type="entry name" value="Ferrodoxin-fold anticodon-binding domain"/>
    <property type="match status" value="1"/>
</dbReference>
<dbReference type="Pfam" id="PF03147">
    <property type="entry name" value="FDX-ACB"/>
    <property type="match status" value="1"/>
</dbReference>
<evidence type="ECO:0000256" key="10">
    <source>
        <dbReference type="ARBA" id="ARBA00022842"/>
    </source>
</evidence>
<dbReference type="GO" id="GO:0140096">
    <property type="term" value="F:catalytic activity, acting on a protein"/>
    <property type="evidence" value="ECO:0007669"/>
    <property type="project" value="UniProtKB-ARBA"/>
</dbReference>
<reference evidence="20" key="2">
    <citation type="submission" date="2020-01" db="EMBL/GenBank/DDBJ databases">
        <authorList>
            <person name="Hornung B."/>
        </authorList>
    </citation>
    <scope>NUCLEOTIDE SEQUENCE</scope>
    <source>
        <strain evidence="20">PacBioINE</strain>
    </source>
</reference>
<dbReference type="InterPro" id="IPR033714">
    <property type="entry name" value="tRNA_bind_bactPheRS"/>
</dbReference>
<dbReference type="GO" id="GO:0009328">
    <property type="term" value="C:phenylalanine-tRNA ligase complex"/>
    <property type="evidence" value="ECO:0007669"/>
    <property type="project" value="TreeGrafter"/>
</dbReference>
<dbReference type="KEGG" id="aacx:DEACI_0608"/>
<dbReference type="NCBIfam" id="TIGR00472">
    <property type="entry name" value="pheT_bact"/>
    <property type="match status" value="1"/>
</dbReference>
<dbReference type="GO" id="GO:0004826">
    <property type="term" value="F:phenylalanine-tRNA ligase activity"/>
    <property type="evidence" value="ECO:0007669"/>
    <property type="project" value="UniProtKB-UniRule"/>
</dbReference>
<evidence type="ECO:0000256" key="11">
    <source>
        <dbReference type="ARBA" id="ARBA00022884"/>
    </source>
</evidence>
<keyword evidence="9 15" id="KW-0067">ATP-binding</keyword>
<keyword evidence="22" id="KW-1185">Reference proteome</keyword>
<evidence type="ECO:0000313" key="22">
    <source>
        <dbReference type="Proteomes" id="UP001071230"/>
    </source>
</evidence>
<dbReference type="EMBL" id="LR746496">
    <property type="protein sequence ID" value="CAA7599962.1"/>
    <property type="molecule type" value="Genomic_DNA"/>
</dbReference>
<dbReference type="InterPro" id="IPR005146">
    <property type="entry name" value="B3/B4_tRNA-bd"/>
</dbReference>
<proteinExistence type="inferred from homology"/>
<dbReference type="Pfam" id="PF01588">
    <property type="entry name" value="tRNA_bind"/>
    <property type="match status" value="1"/>
</dbReference>
<dbReference type="InterPro" id="IPR005147">
    <property type="entry name" value="tRNA_synthase_B5-dom"/>
</dbReference>
<dbReference type="Gene3D" id="3.30.930.10">
    <property type="entry name" value="Bira Bifunctional Protein, Domain 2"/>
    <property type="match status" value="1"/>
</dbReference>
<evidence type="ECO:0000256" key="2">
    <source>
        <dbReference type="ARBA" id="ARBA00008653"/>
    </source>
</evidence>
<evidence type="ECO:0000256" key="5">
    <source>
        <dbReference type="ARBA" id="ARBA00022555"/>
    </source>
</evidence>
<feature type="domain" description="B5" evidence="19">
    <location>
        <begin position="407"/>
        <end position="482"/>
    </location>
</feature>
<dbReference type="PROSITE" id="PS51483">
    <property type="entry name" value="B5"/>
    <property type="match status" value="1"/>
</dbReference>
<dbReference type="FunFam" id="3.50.40.10:FF:000001">
    <property type="entry name" value="Phenylalanine--tRNA ligase beta subunit"/>
    <property type="match status" value="1"/>
</dbReference>
<evidence type="ECO:0000256" key="7">
    <source>
        <dbReference type="ARBA" id="ARBA00022723"/>
    </source>
</evidence>
<dbReference type="InterPro" id="IPR041616">
    <property type="entry name" value="PheRS_beta_core"/>
</dbReference>
<dbReference type="FunFam" id="2.40.50.140:FF:000045">
    <property type="entry name" value="Phenylalanine--tRNA ligase beta subunit"/>
    <property type="match status" value="1"/>
</dbReference>
<evidence type="ECO:0000259" key="17">
    <source>
        <dbReference type="PROSITE" id="PS50886"/>
    </source>
</evidence>
<accession>A0A8S0WEA0</accession>
<dbReference type="CDD" id="cd00769">
    <property type="entry name" value="PheRS_beta_core"/>
    <property type="match status" value="1"/>
</dbReference>
<evidence type="ECO:0000256" key="8">
    <source>
        <dbReference type="ARBA" id="ARBA00022741"/>
    </source>
</evidence>
<dbReference type="SMART" id="SM00873">
    <property type="entry name" value="B3_4"/>
    <property type="match status" value="1"/>
</dbReference>
<dbReference type="FunFam" id="3.30.70.380:FF:000001">
    <property type="entry name" value="Phenylalanine--tRNA ligase beta subunit"/>
    <property type="match status" value="1"/>
</dbReference>
<dbReference type="InterPro" id="IPR009061">
    <property type="entry name" value="DNA-bd_dom_put_sf"/>
</dbReference>
<evidence type="ECO:0000313" key="20">
    <source>
        <dbReference type="EMBL" id="CAA7599962.1"/>
    </source>
</evidence>
<dbReference type="Pfam" id="PF17759">
    <property type="entry name" value="tRNA_synthFbeta"/>
    <property type="match status" value="1"/>
</dbReference>
<dbReference type="SUPFAM" id="SSF46955">
    <property type="entry name" value="Putative DNA-binding domain"/>
    <property type="match status" value="1"/>
</dbReference>
<dbReference type="NCBIfam" id="NF045760">
    <property type="entry name" value="YtpR"/>
    <property type="match status" value="1"/>
</dbReference>
<evidence type="ECO:0000256" key="1">
    <source>
        <dbReference type="ARBA" id="ARBA00004496"/>
    </source>
</evidence>
<evidence type="ECO:0000259" key="18">
    <source>
        <dbReference type="PROSITE" id="PS51447"/>
    </source>
</evidence>
<protein>
    <recommendedName>
        <fullName evidence="15">Phenylalanine--tRNA ligase beta subunit</fullName>
        <ecNumber evidence="15">6.1.1.20</ecNumber>
    </recommendedName>
    <alternativeName>
        <fullName evidence="15">Phenylalanyl-tRNA synthetase beta subunit</fullName>
        <shortName evidence="15">PheRS</shortName>
    </alternativeName>
</protein>
<keyword evidence="13 15" id="KW-0030">Aminoacyl-tRNA synthetase</keyword>
<dbReference type="RefSeq" id="WP_240983707.1">
    <property type="nucleotide sequence ID" value="NZ_CDGJ01000071.1"/>
</dbReference>
<keyword evidence="8 15" id="KW-0547">Nucleotide-binding</keyword>
<dbReference type="Gene3D" id="2.40.50.140">
    <property type="entry name" value="Nucleic acid-binding proteins"/>
    <property type="match status" value="1"/>
</dbReference>
<dbReference type="Gene3D" id="3.50.40.10">
    <property type="entry name" value="Phenylalanyl-trna Synthetase, Chain B, domain 3"/>
    <property type="match status" value="1"/>
</dbReference>
<evidence type="ECO:0000256" key="3">
    <source>
        <dbReference type="ARBA" id="ARBA00011209"/>
    </source>
</evidence>
<evidence type="ECO:0000256" key="6">
    <source>
        <dbReference type="ARBA" id="ARBA00022598"/>
    </source>
</evidence>
<evidence type="ECO:0000256" key="15">
    <source>
        <dbReference type="HAMAP-Rule" id="MF_00283"/>
    </source>
</evidence>
<comment type="catalytic activity">
    <reaction evidence="14 15">
        <text>tRNA(Phe) + L-phenylalanine + ATP = L-phenylalanyl-tRNA(Phe) + AMP + diphosphate + H(+)</text>
        <dbReference type="Rhea" id="RHEA:19413"/>
        <dbReference type="Rhea" id="RHEA-COMP:9668"/>
        <dbReference type="Rhea" id="RHEA-COMP:9699"/>
        <dbReference type="ChEBI" id="CHEBI:15378"/>
        <dbReference type="ChEBI" id="CHEBI:30616"/>
        <dbReference type="ChEBI" id="CHEBI:33019"/>
        <dbReference type="ChEBI" id="CHEBI:58095"/>
        <dbReference type="ChEBI" id="CHEBI:78442"/>
        <dbReference type="ChEBI" id="CHEBI:78531"/>
        <dbReference type="ChEBI" id="CHEBI:456215"/>
        <dbReference type="EC" id="6.1.1.20"/>
    </reaction>
</comment>
<comment type="similarity">
    <text evidence="2 15">Belongs to the phenylalanyl-tRNA synthetase beta subunit family. Type 1 subfamily.</text>
</comment>
<dbReference type="GO" id="GO:0000287">
    <property type="term" value="F:magnesium ion binding"/>
    <property type="evidence" value="ECO:0007669"/>
    <property type="project" value="UniProtKB-UniRule"/>
</dbReference>
<dbReference type="AlphaFoldDB" id="A0A8S0WEA0"/>
<evidence type="ECO:0000256" key="13">
    <source>
        <dbReference type="ARBA" id="ARBA00023146"/>
    </source>
</evidence>
<evidence type="ECO:0000256" key="12">
    <source>
        <dbReference type="ARBA" id="ARBA00022917"/>
    </source>
</evidence>
<dbReference type="PANTHER" id="PTHR10947">
    <property type="entry name" value="PHENYLALANYL-TRNA SYNTHETASE BETA CHAIN AND LEUCINE-RICH REPEAT-CONTAINING PROTEIN 47"/>
    <property type="match status" value="1"/>
</dbReference>
<evidence type="ECO:0000259" key="19">
    <source>
        <dbReference type="PROSITE" id="PS51483"/>
    </source>
</evidence>
<feature type="domain" description="FDX-ACB" evidence="18">
    <location>
        <begin position="709"/>
        <end position="802"/>
    </location>
</feature>
<sequence length="804" mass="89047">MKVSLEWLRELVEVRQDAAALAATLTNGGIEVGSVDDLNAGLTQVVIGVIQEQGKHPNAEKLWVCRVGTGEKSFSVVTGARNLREGDKVPLALPGAQLPNGLTIQASKLKGVLSEGMLCSAEELLLETTLGERRSAGGILILPQAAPVGEKLAAYLGLDRYVLDLELYPNRPDCLAMVNVAREVSSLTGEKTHLPKWADTTQLPQLPLSGDIRVMIDEPDLCRRYAGLLVDEVKIAPSPDWMRRRLSAAGVRPINNIVDITNYVMLELGQPLHAFDRETIEGAVHVRRARAGEKLVTLDKADRSLDPDMLLIADERKALGLAGVMGGLESEVTEKTRKLLVESAHFEAVSIRRTGRRLGLRSEAANRFEKGVNPYGCLAALGRVSELLLRLGAGRPLGLVDEVGRLPAPRQIVFTARRTAEVLGFDVSARDLRLVLDRLGFSFEPEGEEFRVQIPSYRPDLEIEEDLIEEAARLLGYSRIPATQPRGGQTQGRRTEEQEFRRRLRHVLAGAGMDEVTTYSFVRAEADAAWGSAKDAVALLNPLREEQGVMRTTLIPGLLEVAQRNVSRHNLDVSVFEIGNVYLAEQPDRPLRRLPRESLRVAGLAAGKSKRHWLTAPYAHDFFYLKGILEEMAREFRLTFAFRPARDEPLLHPGRSADIYLGETKVGVLGEIHPAAAKEWVPDRGVVFELEVDPLFRQAGIWLKARSVPRYPGVQRDLAVVVPRGVPAAEVRERILELGGELLQQAEIFDVYTGQPIPEDHRSLAFSLHYLSPERTLIDEEVNALNARIIEGIQQDFGAEWRKE</sequence>